<proteinExistence type="predicted"/>
<reference evidence="1 2" key="1">
    <citation type="submission" date="2008-07" db="EMBL/GenBank/DDBJ databases">
        <authorList>
            <person name="El-Sayed N."/>
            <person name="Caler E."/>
            <person name="Inman J."/>
            <person name="Amedeo P."/>
            <person name="Hass B."/>
            <person name="Wortman J."/>
        </authorList>
    </citation>
    <scope>NUCLEOTIDE SEQUENCE [LARGE SCALE GENOMIC DNA]</scope>
    <source>
        <strain evidence="2">ATCC 50983 / TXsc</strain>
    </source>
</reference>
<accession>C5KK03</accession>
<organism evidence="2">
    <name type="scientific">Perkinsus marinus (strain ATCC 50983 / TXsc)</name>
    <dbReference type="NCBI Taxonomy" id="423536"/>
    <lineage>
        <taxon>Eukaryota</taxon>
        <taxon>Sar</taxon>
        <taxon>Alveolata</taxon>
        <taxon>Perkinsozoa</taxon>
        <taxon>Perkinsea</taxon>
        <taxon>Perkinsida</taxon>
        <taxon>Perkinsidae</taxon>
        <taxon>Perkinsus</taxon>
    </lineage>
</organism>
<dbReference type="Proteomes" id="UP000007800">
    <property type="component" value="Unassembled WGS sequence"/>
</dbReference>
<name>C5KK03_PERM5</name>
<protein>
    <submittedName>
        <fullName evidence="1">Uncharacterized protein</fullName>
    </submittedName>
</protein>
<sequence>MRLCRGDTRTLITRMFFDSTDRTHTGFPTIERMVRNDLDNFDDFLLGEARVTLPIGQAMDHDTVSFSPVRGHNQHAMSTDHVAGVSVGMMDYIGGQYAQDGKDMTGVRSSREVMAEPFPFTGEPLGAGGGALDVAGSPTSSFPAINMDLHGGYDYRLLSGIADGGKMVVLPFDTGLGGSIPMGYASRPGVAPGGGPFTSLPDMTDVTTPFVGHLSSQGTYRYPHQPSLSLNSASQSTAIPYKSSIKVIRRVNGYVTSLRAGRKQATGPYRSTLEECLLDRERIRRVQREGGLSNAQLLDVVEEMKCAAEGSGASRFGSRRNQKSDYTAPVGVRRMNKGFRASVRVDGREVYGPLRTDVEEAGKDRAEMLGLRHALDVPKMREFVKSLASRKARIDLTSGTSIAETGSARRKHSHVLPTQLGL</sequence>
<dbReference type="AlphaFoldDB" id="C5KK03"/>
<keyword evidence="2" id="KW-1185">Reference proteome</keyword>
<dbReference type="GeneID" id="9045989"/>
<dbReference type="EMBL" id="GG673648">
    <property type="protein sequence ID" value="EER15261.1"/>
    <property type="molecule type" value="Genomic_DNA"/>
</dbReference>
<dbReference type="RefSeq" id="XP_002783465.1">
    <property type="nucleotide sequence ID" value="XM_002783419.1"/>
</dbReference>
<dbReference type="OrthoDB" id="476712at2759"/>
<evidence type="ECO:0000313" key="2">
    <source>
        <dbReference type="Proteomes" id="UP000007800"/>
    </source>
</evidence>
<dbReference type="InParanoid" id="C5KK03"/>
<evidence type="ECO:0000313" key="1">
    <source>
        <dbReference type="EMBL" id="EER15261.1"/>
    </source>
</evidence>
<gene>
    <name evidence="1" type="ORF">Pmar_PMAR006993</name>
</gene>